<name>A0A501X8I5_9BACT</name>
<dbReference type="AlphaFoldDB" id="A0A501X8I5"/>
<dbReference type="Proteomes" id="UP000319776">
    <property type="component" value="Unassembled WGS sequence"/>
</dbReference>
<gene>
    <name evidence="1" type="ORF">FJO69_02765</name>
</gene>
<sequence length="271" mass="31322">MKIVKFAEGESKVLLPYKKDQFIFVQDEDAFDTKALIGEKIFLPLEGNFGYVVTVESVSELETSEKTKMWFVSTEDVATYELGLNDMVAEATNIKPYKEIFTGEACSNMRWATLMVLKKMLESKFLHRIAKYGEEDETEDEDEGSKEYIKAVLDYYKEAEEFADRCLKIKTEDIEDLCKEMATIIDFIASHDEGRNAVDSDLFVKEYLMQTDINMRQKFIHEMLLNLKADIEAQVFTMDHCKCDEETCECENCEECECCEIECLGCKKSEC</sequence>
<dbReference type="RefSeq" id="WP_140781542.1">
    <property type="nucleotide sequence ID" value="NZ_VFSS01000012.1"/>
</dbReference>
<keyword evidence="2" id="KW-1185">Reference proteome</keyword>
<evidence type="ECO:0000313" key="2">
    <source>
        <dbReference type="Proteomes" id="UP000319776"/>
    </source>
</evidence>
<reference evidence="1 2" key="1">
    <citation type="submission" date="2019-06" db="EMBL/GenBank/DDBJ databases">
        <title>Mycoplasma falconis type strain whole genome sequence.</title>
        <authorList>
            <person name="Spergser J."/>
        </authorList>
    </citation>
    <scope>NUCLEOTIDE SEQUENCE [LARGE SCALE GENOMIC DNA]</scope>
    <source>
        <strain evidence="1 2">ATCC 51372</strain>
    </source>
</reference>
<proteinExistence type="predicted"/>
<dbReference type="EMBL" id="VFSS01000012">
    <property type="protein sequence ID" value="TPE56766.1"/>
    <property type="molecule type" value="Genomic_DNA"/>
</dbReference>
<evidence type="ECO:0000313" key="1">
    <source>
        <dbReference type="EMBL" id="TPE56766.1"/>
    </source>
</evidence>
<organism evidence="1 2">
    <name type="scientific">[Mycoplasma] falconis</name>
    <dbReference type="NCBI Taxonomy" id="92403"/>
    <lineage>
        <taxon>Bacteria</taxon>
        <taxon>Bacillati</taxon>
        <taxon>Mycoplasmatota</taxon>
        <taxon>Mycoplasmoidales</taxon>
        <taxon>Metamycoplasmataceae</taxon>
        <taxon>Metamycoplasma</taxon>
    </lineage>
</organism>
<protein>
    <submittedName>
        <fullName evidence="1">Uncharacterized protein</fullName>
    </submittedName>
</protein>
<comment type="caution">
    <text evidence="1">The sequence shown here is derived from an EMBL/GenBank/DDBJ whole genome shotgun (WGS) entry which is preliminary data.</text>
</comment>
<accession>A0A501X8I5</accession>